<evidence type="ECO:0000256" key="3">
    <source>
        <dbReference type="ARBA" id="ARBA00022806"/>
    </source>
</evidence>
<keyword evidence="7" id="KW-1185">Reference proteome</keyword>
<evidence type="ECO:0000256" key="1">
    <source>
        <dbReference type="ARBA" id="ARBA00022741"/>
    </source>
</evidence>
<evidence type="ECO:0000313" key="6">
    <source>
        <dbReference type="EMBL" id="PWN25699.1"/>
    </source>
</evidence>
<feature type="region of interest" description="Disordered" evidence="5">
    <location>
        <begin position="1"/>
        <end position="21"/>
    </location>
</feature>
<dbReference type="GO" id="GO:0016787">
    <property type="term" value="F:hydrolase activity"/>
    <property type="evidence" value="ECO:0007669"/>
    <property type="project" value="UniProtKB-KW"/>
</dbReference>
<dbReference type="GO" id="GO:0005524">
    <property type="term" value="F:ATP binding"/>
    <property type="evidence" value="ECO:0007669"/>
    <property type="project" value="UniProtKB-KW"/>
</dbReference>
<dbReference type="InterPro" id="IPR027417">
    <property type="entry name" value="P-loop_NTPase"/>
</dbReference>
<dbReference type="AlphaFoldDB" id="A0A316UKD8"/>
<evidence type="ECO:0000313" key="7">
    <source>
        <dbReference type="Proteomes" id="UP000245884"/>
    </source>
</evidence>
<dbReference type="RefSeq" id="XP_025360311.1">
    <property type="nucleotide sequence ID" value="XM_025506733.1"/>
</dbReference>
<evidence type="ECO:0000256" key="4">
    <source>
        <dbReference type="ARBA" id="ARBA00022840"/>
    </source>
</evidence>
<organism evidence="6 7">
    <name type="scientific">Jaminaea rosea</name>
    <dbReference type="NCBI Taxonomy" id="1569628"/>
    <lineage>
        <taxon>Eukaryota</taxon>
        <taxon>Fungi</taxon>
        <taxon>Dikarya</taxon>
        <taxon>Basidiomycota</taxon>
        <taxon>Ustilaginomycotina</taxon>
        <taxon>Exobasidiomycetes</taxon>
        <taxon>Microstromatales</taxon>
        <taxon>Microstromatales incertae sedis</taxon>
        <taxon>Jaminaea</taxon>
    </lineage>
</organism>
<evidence type="ECO:0000256" key="2">
    <source>
        <dbReference type="ARBA" id="ARBA00022801"/>
    </source>
</evidence>
<dbReference type="GO" id="GO:0034458">
    <property type="term" value="F:3'-5' RNA helicase activity"/>
    <property type="evidence" value="ECO:0007669"/>
    <property type="project" value="TreeGrafter"/>
</dbReference>
<sequence>MLSVPTCFHRPKERQEESDQARERFHVAESDHLTLLMVYTQWRAQGYRDAWCAAHFLHGKILRKAREVRQQLEDILKQLRLPLESCGTDWDKVRKCLVEGYFHQAGKVKVSCTRLPTSLPSMFSPANSRLALSLLFPPRPALSPGRRRVHALSHGRAYAAPPHIRPLRFRPPARLCSLP</sequence>
<evidence type="ECO:0000256" key="5">
    <source>
        <dbReference type="SAM" id="MobiDB-lite"/>
    </source>
</evidence>
<keyword evidence="3" id="KW-0347">Helicase</keyword>
<dbReference type="GeneID" id="37028556"/>
<dbReference type="OrthoDB" id="10253254at2759"/>
<dbReference type="SUPFAM" id="SSF52540">
    <property type="entry name" value="P-loop containing nucleoside triphosphate hydrolases"/>
    <property type="match status" value="1"/>
</dbReference>
<protein>
    <recommendedName>
        <fullName evidence="8">Helicase-associated domain-containing protein</fullName>
    </recommendedName>
</protein>
<proteinExistence type="predicted"/>
<dbReference type="PANTHER" id="PTHR18934:SF91">
    <property type="entry name" value="PRE-MRNA-SPLICING FACTOR ATP-DEPENDENT RNA HELICASE PRP16"/>
    <property type="match status" value="1"/>
</dbReference>
<keyword evidence="4" id="KW-0067">ATP-binding</keyword>
<keyword evidence="1" id="KW-0547">Nucleotide-binding</keyword>
<evidence type="ECO:0008006" key="8">
    <source>
        <dbReference type="Google" id="ProtNLM"/>
    </source>
</evidence>
<name>A0A316UKD8_9BASI</name>
<dbReference type="STRING" id="1569628.A0A316UKD8"/>
<dbReference type="EMBL" id="KZ819674">
    <property type="protein sequence ID" value="PWN25699.1"/>
    <property type="molecule type" value="Genomic_DNA"/>
</dbReference>
<reference evidence="6 7" key="1">
    <citation type="journal article" date="2018" name="Mol. Biol. Evol.">
        <title>Broad Genomic Sampling Reveals a Smut Pathogenic Ancestry of the Fungal Clade Ustilaginomycotina.</title>
        <authorList>
            <person name="Kijpornyongpan T."/>
            <person name="Mondo S.J."/>
            <person name="Barry K."/>
            <person name="Sandor L."/>
            <person name="Lee J."/>
            <person name="Lipzen A."/>
            <person name="Pangilinan J."/>
            <person name="LaButti K."/>
            <person name="Hainaut M."/>
            <person name="Henrissat B."/>
            <person name="Grigoriev I.V."/>
            <person name="Spatafora J.W."/>
            <person name="Aime M.C."/>
        </authorList>
    </citation>
    <scope>NUCLEOTIDE SEQUENCE [LARGE SCALE GENOMIC DNA]</scope>
    <source>
        <strain evidence="6 7">MCA 5214</strain>
    </source>
</reference>
<gene>
    <name evidence="6" type="ORF">BDZ90DRAFT_233711</name>
</gene>
<dbReference type="Proteomes" id="UP000245884">
    <property type="component" value="Unassembled WGS sequence"/>
</dbReference>
<accession>A0A316UKD8</accession>
<dbReference type="GO" id="GO:0003723">
    <property type="term" value="F:RNA binding"/>
    <property type="evidence" value="ECO:0007669"/>
    <property type="project" value="TreeGrafter"/>
</dbReference>
<dbReference type="PANTHER" id="PTHR18934">
    <property type="entry name" value="ATP-DEPENDENT RNA HELICASE"/>
    <property type="match status" value="1"/>
</dbReference>
<keyword evidence="2" id="KW-0378">Hydrolase</keyword>